<evidence type="ECO:0000259" key="4">
    <source>
        <dbReference type="Pfam" id="PF20886"/>
    </source>
</evidence>
<reference evidence="5" key="1">
    <citation type="submission" date="2021-01" db="EMBL/GenBank/DDBJ databases">
        <authorList>
            <person name="Zahm M."/>
            <person name="Roques C."/>
            <person name="Cabau C."/>
            <person name="Klopp C."/>
            <person name="Donnadieu C."/>
            <person name="Jouanno E."/>
            <person name="Lampietro C."/>
            <person name="Louis A."/>
            <person name="Herpin A."/>
            <person name="Echchiki A."/>
            <person name="Berthelot C."/>
            <person name="Parey E."/>
            <person name="Roest-Crollius H."/>
            <person name="Braasch I."/>
            <person name="Postlethwait J."/>
            <person name="Bobe J."/>
            <person name="Montfort J."/>
            <person name="Bouchez O."/>
            <person name="Begum T."/>
            <person name="Mejri S."/>
            <person name="Adams A."/>
            <person name="Chen W.-J."/>
            <person name="Guiguen Y."/>
        </authorList>
    </citation>
    <scope>NUCLEOTIDE SEQUENCE</scope>
    <source>
        <tissue evidence="5">Blood</tissue>
    </source>
</reference>
<evidence type="ECO:0000313" key="6">
    <source>
        <dbReference type="Proteomes" id="UP000829720"/>
    </source>
</evidence>
<feature type="domain" description="PWWP" evidence="4">
    <location>
        <begin position="174"/>
        <end position="313"/>
    </location>
</feature>
<dbReference type="Pfam" id="PF20886">
    <property type="entry name" value="PWP3A-B_C"/>
    <property type="match status" value="1"/>
</dbReference>
<dbReference type="OrthoDB" id="10013064at2759"/>
<dbReference type="PANTHER" id="PTHR31333">
    <property type="entry name" value="PWWP DOMAIN-CONTAINING DNA REPAIR FACTOR 3 FAMILY MEMBER"/>
    <property type="match status" value="1"/>
</dbReference>
<gene>
    <name evidence="5" type="ORF">AGOR_G00237080</name>
</gene>
<comment type="similarity">
    <text evidence="1">Belongs to the PWWP3A family.</text>
</comment>
<comment type="caution">
    <text evidence="5">The sequence shown here is derived from an EMBL/GenBank/DDBJ whole genome shotgun (WGS) entry which is preliminary data.</text>
</comment>
<proteinExistence type="inferred from homology"/>
<feature type="region of interest" description="Disordered" evidence="2">
    <location>
        <begin position="148"/>
        <end position="179"/>
    </location>
</feature>
<evidence type="ECO:0000256" key="2">
    <source>
        <dbReference type="SAM" id="MobiDB-lite"/>
    </source>
</evidence>
<keyword evidence="6" id="KW-1185">Reference proteome</keyword>
<organism evidence="5 6">
    <name type="scientific">Albula goreensis</name>
    <dbReference type="NCBI Taxonomy" id="1534307"/>
    <lineage>
        <taxon>Eukaryota</taxon>
        <taxon>Metazoa</taxon>
        <taxon>Chordata</taxon>
        <taxon>Craniata</taxon>
        <taxon>Vertebrata</taxon>
        <taxon>Euteleostomi</taxon>
        <taxon>Actinopterygii</taxon>
        <taxon>Neopterygii</taxon>
        <taxon>Teleostei</taxon>
        <taxon>Albuliformes</taxon>
        <taxon>Albulidae</taxon>
        <taxon>Albula</taxon>
    </lineage>
</organism>
<dbReference type="InterPro" id="IPR035504">
    <property type="entry name" value="MUM1-like_PWWP"/>
</dbReference>
<evidence type="ECO:0008006" key="7">
    <source>
        <dbReference type="Google" id="ProtNLM"/>
    </source>
</evidence>
<dbReference type="FunFam" id="2.30.30.140:FF:000063">
    <property type="entry name" value="PWWP domain-containing DNA repair factor 3A"/>
    <property type="match status" value="1"/>
</dbReference>
<feature type="compositionally biased region" description="Acidic residues" evidence="2">
    <location>
        <begin position="154"/>
        <end position="165"/>
    </location>
</feature>
<dbReference type="SUPFAM" id="SSF63748">
    <property type="entry name" value="Tudor/PWWP/MBT"/>
    <property type="match status" value="1"/>
</dbReference>
<dbReference type="EMBL" id="JAERUA010000024">
    <property type="protein sequence ID" value="KAI1882651.1"/>
    <property type="molecule type" value="Genomic_DNA"/>
</dbReference>
<dbReference type="Pfam" id="PF20884">
    <property type="entry name" value="MUM1-like_PWWP"/>
    <property type="match status" value="1"/>
</dbReference>
<dbReference type="Gene3D" id="6.10.300.20">
    <property type="match status" value="1"/>
</dbReference>
<dbReference type="InterPro" id="IPR048795">
    <property type="entry name" value="PWP3A_3B_4_C"/>
</dbReference>
<feature type="domain" description="MUM1-like PWWP" evidence="3">
    <location>
        <begin position="10"/>
        <end position="90"/>
    </location>
</feature>
<dbReference type="InterPro" id="IPR040263">
    <property type="entry name" value="PWP3A_3B_4"/>
</dbReference>
<evidence type="ECO:0000313" key="5">
    <source>
        <dbReference type="EMBL" id="KAI1882651.1"/>
    </source>
</evidence>
<evidence type="ECO:0000259" key="3">
    <source>
        <dbReference type="Pfam" id="PF20884"/>
    </source>
</evidence>
<dbReference type="PANTHER" id="PTHR31333:SF6">
    <property type="entry name" value="MUM1 LIKE 1"/>
    <property type="match status" value="1"/>
</dbReference>
<name>A0A8T3CF48_9TELE</name>
<dbReference type="CDD" id="cd06080">
    <property type="entry name" value="PWWP_MUM1-like"/>
    <property type="match status" value="1"/>
</dbReference>
<evidence type="ECO:0000256" key="1">
    <source>
        <dbReference type="ARBA" id="ARBA00008188"/>
    </source>
</evidence>
<accession>A0A8T3CF48</accession>
<protein>
    <recommendedName>
        <fullName evidence="7">PWWP domain-containing protein</fullName>
    </recommendedName>
</protein>
<dbReference type="Proteomes" id="UP000829720">
    <property type="component" value="Unassembled WGS sequence"/>
</dbReference>
<dbReference type="AlphaFoldDB" id="A0A8T3CF48"/>
<dbReference type="Gene3D" id="2.30.30.140">
    <property type="match status" value="1"/>
</dbReference>
<sequence length="336" mass="38737">METGPLSIAEGKCVWCKFRNYPFWPAMVKSINHKHKKASVVFIDDVLLDKNRRRKGFSVSLRTLKPFDCEEKNQLLVKAREKYNTAINWCLELISDYRIRIACGSFSGSFMDYFADDISCPVRKMHSGAEVTFPSKLMEEEGLSLVDRGAGSGEEADQEDLDEDQLQGSKKLLPDRSKAARNRANEKLVHFIIRKRGAERRLQAVISGREPSRWLRSFLRASHTVVDTYLEDEGQLDQVYEYLRQVFESAPSVIPRVAQVDDSIKFIMDVLLPEAIIHAIAGVEKLSLEKAEDKYLKGPCISKREREEFDLMIEQQLKMKARGPRFQKRREQEDRS</sequence>